<reference evidence="1" key="1">
    <citation type="submission" date="2015-12" db="EMBL/GenBank/DDBJ databases">
        <title>De novo transcriptome assembly of four potential Pierce s Disease insect vectors from Arizona vineyards.</title>
        <authorList>
            <person name="Tassone E.E."/>
        </authorList>
    </citation>
    <scope>NUCLEOTIDE SEQUENCE</scope>
</reference>
<dbReference type="EMBL" id="GEDC01030291">
    <property type="protein sequence ID" value="JAS07007.1"/>
    <property type="molecule type" value="Transcribed_RNA"/>
</dbReference>
<proteinExistence type="predicted"/>
<protein>
    <submittedName>
        <fullName evidence="1">Uncharacterized protein</fullName>
    </submittedName>
</protein>
<organism evidence="1">
    <name type="scientific">Clastoptera arizonana</name>
    <name type="common">Arizona spittle bug</name>
    <dbReference type="NCBI Taxonomy" id="38151"/>
    <lineage>
        <taxon>Eukaryota</taxon>
        <taxon>Metazoa</taxon>
        <taxon>Ecdysozoa</taxon>
        <taxon>Arthropoda</taxon>
        <taxon>Hexapoda</taxon>
        <taxon>Insecta</taxon>
        <taxon>Pterygota</taxon>
        <taxon>Neoptera</taxon>
        <taxon>Paraneoptera</taxon>
        <taxon>Hemiptera</taxon>
        <taxon>Auchenorrhyncha</taxon>
        <taxon>Cercopoidea</taxon>
        <taxon>Clastopteridae</taxon>
        <taxon>Clastoptera</taxon>
    </lineage>
</organism>
<accession>A0A1B6C0G7</accession>
<gene>
    <name evidence="1" type="ORF">g.5903</name>
</gene>
<feature type="non-terminal residue" evidence="1">
    <location>
        <position position="1"/>
    </location>
</feature>
<sequence length="106" mass="11623">IMYWLDAIFYSLNGNWDYFVYLFRNFTKAVTKSPGGKLTAVKVAQRHSGFLDISSVPDHVVRGCGRSDPGRSLGHVLGYNFGQVQQGLCVFRVVSGGNQCSGADLC</sequence>
<dbReference type="AlphaFoldDB" id="A0A1B6C0G7"/>
<name>A0A1B6C0G7_9HEMI</name>
<evidence type="ECO:0000313" key="1">
    <source>
        <dbReference type="EMBL" id="JAS07007.1"/>
    </source>
</evidence>